<accession>A0A0F9VIX5</accession>
<name>A0A0F9VIX5_9ZZZZ</name>
<protein>
    <submittedName>
        <fullName evidence="2">Uncharacterized protein</fullName>
    </submittedName>
</protein>
<reference evidence="2" key="1">
    <citation type="journal article" date="2015" name="Nature">
        <title>Complex archaea that bridge the gap between prokaryotes and eukaryotes.</title>
        <authorList>
            <person name="Spang A."/>
            <person name="Saw J.H."/>
            <person name="Jorgensen S.L."/>
            <person name="Zaremba-Niedzwiedzka K."/>
            <person name="Martijn J."/>
            <person name="Lind A.E."/>
            <person name="van Eijk R."/>
            <person name="Schleper C."/>
            <person name="Guy L."/>
            <person name="Ettema T.J."/>
        </authorList>
    </citation>
    <scope>NUCLEOTIDE SEQUENCE</scope>
</reference>
<organism evidence="2">
    <name type="scientific">marine sediment metagenome</name>
    <dbReference type="NCBI Taxonomy" id="412755"/>
    <lineage>
        <taxon>unclassified sequences</taxon>
        <taxon>metagenomes</taxon>
        <taxon>ecological metagenomes</taxon>
    </lineage>
</organism>
<feature type="region of interest" description="Disordered" evidence="1">
    <location>
        <begin position="117"/>
        <end position="149"/>
    </location>
</feature>
<dbReference type="AlphaFoldDB" id="A0A0F9VIX5"/>
<gene>
    <name evidence="2" type="ORF">LCGC14_0400510</name>
</gene>
<proteinExistence type="predicted"/>
<evidence type="ECO:0000256" key="1">
    <source>
        <dbReference type="SAM" id="MobiDB-lite"/>
    </source>
</evidence>
<comment type="caution">
    <text evidence="2">The sequence shown here is derived from an EMBL/GenBank/DDBJ whole genome shotgun (WGS) entry which is preliminary data.</text>
</comment>
<evidence type="ECO:0000313" key="2">
    <source>
        <dbReference type="EMBL" id="KKN73476.1"/>
    </source>
</evidence>
<sequence>MAQQVLSLGRLRRPTEGTERGAQAIANLLQTLGVAEKKRRERQTLDRIARAMAGGATDVEAIAAVAGQQQEPQFSGGIPGILQRIGGAFQPQGGGIRESIQQTIIGQRLKQALTPKTQIPTGFEPTGVTVGPTGGVTRRFGKPTTKQQKAYTPNELLNVRKSVQAGLGNLKETRIAGNNAISQDNFIEEYKQKAAEFGYSGASNRQQKQFDAVFDKKARRKSKRFDTSTVNATGDKIKLGWNPNSPEVKQARKELRAGVQAKDTATQEISDTNVRLQSAPDIRLDSVWDRLSDEQKKQILTQIDQNPENLDTIITNILARIQGAGS</sequence>
<dbReference type="EMBL" id="LAZR01000343">
    <property type="protein sequence ID" value="KKN73476.1"/>
    <property type="molecule type" value="Genomic_DNA"/>
</dbReference>
<feature type="compositionally biased region" description="Low complexity" evidence="1">
    <location>
        <begin position="120"/>
        <end position="137"/>
    </location>
</feature>